<sequence>MANGLERVPIREQEPKIKVTNFEEVCYGYNREEAGKAAARGIHEYLAE</sequence>
<dbReference type="AlphaFoldDB" id="A0A9D2BAF1"/>
<protein>
    <submittedName>
        <fullName evidence="1">Uncharacterized protein</fullName>
    </submittedName>
</protein>
<name>A0A9D2BAF1_9FIRM</name>
<proteinExistence type="predicted"/>
<organism evidence="1 2">
    <name type="scientific">Candidatus Anaerostipes excrementavium</name>
    <dbReference type="NCBI Taxonomy" id="2838463"/>
    <lineage>
        <taxon>Bacteria</taxon>
        <taxon>Bacillati</taxon>
        <taxon>Bacillota</taxon>
        <taxon>Clostridia</taxon>
        <taxon>Lachnospirales</taxon>
        <taxon>Lachnospiraceae</taxon>
        <taxon>Anaerostipes</taxon>
    </lineage>
</organism>
<dbReference type="Proteomes" id="UP000886721">
    <property type="component" value="Unassembled WGS sequence"/>
</dbReference>
<comment type="caution">
    <text evidence="1">The sequence shown here is derived from an EMBL/GenBank/DDBJ whole genome shotgun (WGS) entry which is preliminary data.</text>
</comment>
<reference evidence="1" key="1">
    <citation type="journal article" date="2021" name="PeerJ">
        <title>Extensive microbial diversity within the chicken gut microbiome revealed by metagenomics and culture.</title>
        <authorList>
            <person name="Gilroy R."/>
            <person name="Ravi A."/>
            <person name="Getino M."/>
            <person name="Pursley I."/>
            <person name="Horton D.L."/>
            <person name="Alikhan N.F."/>
            <person name="Baker D."/>
            <person name="Gharbi K."/>
            <person name="Hall N."/>
            <person name="Watson M."/>
            <person name="Adriaenssens E.M."/>
            <person name="Foster-Nyarko E."/>
            <person name="Jarju S."/>
            <person name="Secka A."/>
            <person name="Antonio M."/>
            <person name="Oren A."/>
            <person name="Chaudhuri R.R."/>
            <person name="La Ragione R."/>
            <person name="Hildebrand F."/>
            <person name="Pallen M.J."/>
        </authorList>
    </citation>
    <scope>NUCLEOTIDE SEQUENCE</scope>
    <source>
        <strain evidence="1">CHK191-13928</strain>
    </source>
</reference>
<gene>
    <name evidence="1" type="ORF">H9735_12180</name>
</gene>
<evidence type="ECO:0000313" key="2">
    <source>
        <dbReference type="Proteomes" id="UP000886721"/>
    </source>
</evidence>
<reference evidence="1" key="2">
    <citation type="submission" date="2021-04" db="EMBL/GenBank/DDBJ databases">
        <authorList>
            <person name="Gilroy R."/>
        </authorList>
    </citation>
    <scope>NUCLEOTIDE SEQUENCE</scope>
    <source>
        <strain evidence="1">CHK191-13928</strain>
    </source>
</reference>
<accession>A0A9D2BAF1</accession>
<evidence type="ECO:0000313" key="1">
    <source>
        <dbReference type="EMBL" id="HIX68863.1"/>
    </source>
</evidence>
<dbReference type="EMBL" id="DXEM01000035">
    <property type="protein sequence ID" value="HIX68863.1"/>
    <property type="molecule type" value="Genomic_DNA"/>
</dbReference>